<feature type="compositionally biased region" description="Low complexity" evidence="1">
    <location>
        <begin position="56"/>
        <end position="67"/>
    </location>
</feature>
<dbReference type="CTD" id="36344471"/>
<name>W6U7Q4_ECHGR</name>
<proteinExistence type="predicted"/>
<dbReference type="Proteomes" id="UP000019149">
    <property type="component" value="Unassembled WGS sequence"/>
</dbReference>
<keyword evidence="3" id="KW-1185">Reference proteome</keyword>
<evidence type="ECO:0000256" key="1">
    <source>
        <dbReference type="SAM" id="MobiDB-lite"/>
    </source>
</evidence>
<dbReference type="EMBL" id="APAU02000118">
    <property type="protein sequence ID" value="EUB56386.1"/>
    <property type="molecule type" value="Genomic_DNA"/>
</dbReference>
<protein>
    <submittedName>
        <fullName evidence="2">Uncharacterized protein</fullName>
    </submittedName>
</protein>
<comment type="caution">
    <text evidence="2">The sequence shown here is derived from an EMBL/GenBank/DDBJ whole genome shotgun (WGS) entry which is preliminary data.</text>
</comment>
<dbReference type="AlphaFoldDB" id="W6U7Q4"/>
<organism evidence="2 3">
    <name type="scientific">Echinococcus granulosus</name>
    <name type="common">Hydatid tapeworm</name>
    <dbReference type="NCBI Taxonomy" id="6210"/>
    <lineage>
        <taxon>Eukaryota</taxon>
        <taxon>Metazoa</taxon>
        <taxon>Spiralia</taxon>
        <taxon>Lophotrochozoa</taxon>
        <taxon>Platyhelminthes</taxon>
        <taxon>Cestoda</taxon>
        <taxon>Eucestoda</taxon>
        <taxon>Cyclophyllidea</taxon>
        <taxon>Taeniidae</taxon>
        <taxon>Echinococcus</taxon>
        <taxon>Echinococcus granulosus group</taxon>
    </lineage>
</organism>
<evidence type="ECO:0000313" key="3">
    <source>
        <dbReference type="Proteomes" id="UP000019149"/>
    </source>
</evidence>
<feature type="region of interest" description="Disordered" evidence="1">
    <location>
        <begin position="56"/>
        <end position="78"/>
    </location>
</feature>
<accession>W6U7Q4</accession>
<evidence type="ECO:0000313" key="2">
    <source>
        <dbReference type="EMBL" id="EUB56386.1"/>
    </source>
</evidence>
<dbReference type="GeneID" id="36344471"/>
<reference evidence="2 3" key="1">
    <citation type="journal article" date="2013" name="Nat. Genet.">
        <title>The genome of the hydatid tapeworm Echinococcus granulosus.</title>
        <authorList>
            <person name="Zheng H."/>
            <person name="Zhang W."/>
            <person name="Zhang L."/>
            <person name="Zhang Z."/>
            <person name="Li J."/>
            <person name="Lu G."/>
            <person name="Zhu Y."/>
            <person name="Wang Y."/>
            <person name="Huang Y."/>
            <person name="Liu J."/>
            <person name="Kang H."/>
            <person name="Chen J."/>
            <person name="Wang L."/>
            <person name="Chen A."/>
            <person name="Yu S."/>
            <person name="Gao Z."/>
            <person name="Jin L."/>
            <person name="Gu W."/>
            <person name="Wang Z."/>
            <person name="Zhao L."/>
            <person name="Shi B."/>
            <person name="Wen H."/>
            <person name="Lin R."/>
            <person name="Jones M.K."/>
            <person name="Brejova B."/>
            <person name="Vinar T."/>
            <person name="Zhao G."/>
            <person name="McManus D.P."/>
            <person name="Chen Z."/>
            <person name="Zhou Y."/>
            <person name="Wang S."/>
        </authorList>
    </citation>
    <scope>NUCLEOTIDE SEQUENCE [LARGE SCALE GENOMIC DNA]</scope>
</reference>
<sequence length="78" mass="8939">MAFLNFTQDERIHDIWAKNIFDIQRDTSTSRNFIIKSAFAWINVNNFYYLVPRKVSSSTTVPSSPSPLGLQPKLVASF</sequence>
<dbReference type="RefSeq" id="XP_024347582.1">
    <property type="nucleotide sequence ID" value="XM_024498005.1"/>
</dbReference>
<gene>
    <name evidence="2" type="ORF">EGR_08756</name>
</gene>
<dbReference type="KEGG" id="egl:EGR_08756"/>